<dbReference type="EMBL" id="HBUF01229238">
    <property type="protein sequence ID" value="CAG6672673.1"/>
    <property type="molecule type" value="Transcribed_RNA"/>
</dbReference>
<dbReference type="EMBL" id="HBUF01343712">
    <property type="protein sequence ID" value="CAG6707012.1"/>
    <property type="molecule type" value="Transcribed_RNA"/>
</dbReference>
<sequence length="534" mass="61108">MAGMGSHGSMGGRKHILHPGARSTAYTTETDYEAKEALLQRELEEARARAAQMEKTMRWWSDCTANWREKWSKVRNERNKAREELKSQQSKVDAALKEASTIQREKQELENQNEHMKKELEKIHALLMKHAGQWDQQILEALESVGVDAVPSVTTDSGLPESCNASSVLDDEETMKENPAESSTEVEEYVLQSSVPKHAVELFASSNTSTLSSCKAPFTSDDASQSGSSLIESQLRCLSVGSTEDSCNETMRHKLSMVQLRLDEASKTLQAEREEKQTLHRSIEKLEGEIIELRSKCEELKTCRQDAARELLTLQDLHEDTVASITADLMDEASTREDMDRRLTELRAQLERMQAENASEWGKRERLETEKLGLERDNKKLRNELRDVMDRLEKRGKSQPSADNELRQLQQECNDRGKELAELKHVYSKLKKTLMDRSTELSHCSRRAEQYEGEVKRLRSRVEELKREMATAEDEIDQASNNNRKLQRSNDELQEQVDSLRVQVEHLNTRLRNRTSNSATRSSDPHSDEDSNSF</sequence>
<dbReference type="AlphaFoldDB" id="A0A8D8SQZ2"/>
<name>A0A8D8SQZ2_9HEMI</name>
<accession>A0A8D8SQZ2</accession>
<dbReference type="PANTHER" id="PTHR46292:SF1">
    <property type="entry name" value="COILED-COIL DOMAIN-CONTAINING PROTEIN 102A"/>
    <property type="match status" value="1"/>
</dbReference>
<dbReference type="Gene3D" id="1.10.287.1490">
    <property type="match status" value="1"/>
</dbReference>
<feature type="coiled-coil region" evidence="3">
    <location>
        <begin position="29"/>
        <end position="126"/>
    </location>
</feature>
<feature type="coiled-coil region" evidence="3">
    <location>
        <begin position="255"/>
        <end position="303"/>
    </location>
</feature>
<dbReference type="SUPFAM" id="SSF90257">
    <property type="entry name" value="Myosin rod fragments"/>
    <property type="match status" value="1"/>
</dbReference>
<feature type="compositionally biased region" description="Polar residues" evidence="4">
    <location>
        <begin position="153"/>
        <end position="167"/>
    </location>
</feature>
<dbReference type="EMBL" id="HBUF01229240">
    <property type="protein sequence ID" value="CAG6672675.1"/>
    <property type="molecule type" value="Transcribed_RNA"/>
</dbReference>
<evidence type="ECO:0000313" key="6">
    <source>
        <dbReference type="EMBL" id="CAG6672675.1"/>
    </source>
</evidence>
<dbReference type="GO" id="GO:0016459">
    <property type="term" value="C:myosin complex"/>
    <property type="evidence" value="ECO:0007669"/>
    <property type="project" value="InterPro"/>
</dbReference>
<dbReference type="EMBL" id="HBUF01229241">
    <property type="protein sequence ID" value="CAG6672676.1"/>
    <property type="molecule type" value="Transcribed_RNA"/>
</dbReference>
<dbReference type="EMBL" id="HBUF01229239">
    <property type="protein sequence ID" value="CAG6672674.1"/>
    <property type="molecule type" value="Transcribed_RNA"/>
</dbReference>
<organism evidence="6">
    <name type="scientific">Cacopsylla melanoneura</name>
    <dbReference type="NCBI Taxonomy" id="428564"/>
    <lineage>
        <taxon>Eukaryota</taxon>
        <taxon>Metazoa</taxon>
        <taxon>Ecdysozoa</taxon>
        <taxon>Arthropoda</taxon>
        <taxon>Hexapoda</taxon>
        <taxon>Insecta</taxon>
        <taxon>Pterygota</taxon>
        <taxon>Neoptera</taxon>
        <taxon>Paraneoptera</taxon>
        <taxon>Hemiptera</taxon>
        <taxon>Sternorrhyncha</taxon>
        <taxon>Psylloidea</taxon>
        <taxon>Psyllidae</taxon>
        <taxon>Psyllinae</taxon>
        <taxon>Cacopsylla</taxon>
    </lineage>
</organism>
<dbReference type="Pfam" id="PF01576">
    <property type="entry name" value="Myosin_tail_1"/>
    <property type="match status" value="1"/>
</dbReference>
<feature type="region of interest" description="Disordered" evidence="4">
    <location>
        <begin position="153"/>
        <end position="183"/>
    </location>
</feature>
<evidence type="ECO:0000256" key="1">
    <source>
        <dbReference type="ARBA" id="ARBA00023054"/>
    </source>
</evidence>
<dbReference type="EMBL" id="HBUF01549278">
    <property type="protein sequence ID" value="CAG6758307.1"/>
    <property type="molecule type" value="Transcribed_RNA"/>
</dbReference>
<dbReference type="PANTHER" id="PTHR46292">
    <property type="entry name" value="COILED-COIL DOMAIN-CONTAINING PROTEIN 102A"/>
    <property type="match status" value="1"/>
</dbReference>
<dbReference type="EMBL" id="HBUF01549279">
    <property type="protein sequence ID" value="CAG6758308.1"/>
    <property type="molecule type" value="Transcribed_RNA"/>
</dbReference>
<evidence type="ECO:0000256" key="3">
    <source>
        <dbReference type="SAM" id="Coils"/>
    </source>
</evidence>
<feature type="region of interest" description="Disordered" evidence="4">
    <location>
        <begin position="473"/>
        <end position="534"/>
    </location>
</feature>
<feature type="compositionally biased region" description="Basic and acidic residues" evidence="4">
    <location>
        <begin position="523"/>
        <end position="534"/>
    </location>
</feature>
<dbReference type="EMBL" id="HBUF01045446">
    <property type="protein sequence ID" value="CAG6619445.1"/>
    <property type="molecule type" value="Transcribed_RNA"/>
</dbReference>
<dbReference type="EMBL" id="HBUF01549277">
    <property type="protein sequence ID" value="CAG6758305.1"/>
    <property type="molecule type" value="Transcribed_RNA"/>
</dbReference>
<keyword evidence="1 3" id="KW-0175">Coiled coil</keyword>
<protein>
    <recommendedName>
        <fullName evidence="2">Coiled-coil domain-containing protein 102A</fullName>
    </recommendedName>
</protein>
<dbReference type="EMBL" id="HBUF01343713">
    <property type="protein sequence ID" value="CAG6707014.1"/>
    <property type="molecule type" value="Transcribed_RNA"/>
</dbReference>
<evidence type="ECO:0000259" key="5">
    <source>
        <dbReference type="Pfam" id="PF01576"/>
    </source>
</evidence>
<proteinExistence type="predicted"/>
<feature type="compositionally biased region" description="Gly residues" evidence="4">
    <location>
        <begin position="1"/>
        <end position="11"/>
    </location>
</feature>
<dbReference type="EMBL" id="HBUF01045444">
    <property type="protein sequence ID" value="CAG6619443.1"/>
    <property type="molecule type" value="Transcribed_RNA"/>
</dbReference>
<evidence type="ECO:0000256" key="2">
    <source>
        <dbReference type="ARBA" id="ARBA00040149"/>
    </source>
</evidence>
<feature type="domain" description="Myosin tail" evidence="5">
    <location>
        <begin position="319"/>
        <end position="511"/>
    </location>
</feature>
<reference evidence="6" key="1">
    <citation type="submission" date="2021-05" db="EMBL/GenBank/DDBJ databases">
        <authorList>
            <person name="Alioto T."/>
            <person name="Alioto T."/>
            <person name="Gomez Garrido J."/>
        </authorList>
    </citation>
    <scope>NUCLEOTIDE SEQUENCE</scope>
</reference>
<feature type="region of interest" description="Disordered" evidence="4">
    <location>
        <begin position="1"/>
        <end position="27"/>
    </location>
</feature>
<dbReference type="EMBL" id="HBUF01045445">
    <property type="protein sequence ID" value="CAG6619444.1"/>
    <property type="molecule type" value="Transcribed_RNA"/>
</dbReference>
<dbReference type="InterPro" id="IPR002928">
    <property type="entry name" value="Myosin_tail"/>
</dbReference>
<evidence type="ECO:0000256" key="4">
    <source>
        <dbReference type="SAM" id="MobiDB-lite"/>
    </source>
</evidence>